<dbReference type="GO" id="GO:0015074">
    <property type="term" value="P:DNA integration"/>
    <property type="evidence" value="ECO:0007669"/>
    <property type="project" value="UniProtKB-KW"/>
</dbReference>
<dbReference type="InterPro" id="IPR000477">
    <property type="entry name" value="RT_dom"/>
</dbReference>
<dbReference type="GO" id="GO:0006310">
    <property type="term" value="P:DNA recombination"/>
    <property type="evidence" value="ECO:0007669"/>
    <property type="project" value="UniProtKB-KW"/>
</dbReference>
<dbReference type="InterPro" id="IPR001584">
    <property type="entry name" value="Integrase_cat-core"/>
</dbReference>
<evidence type="ECO:0000256" key="6">
    <source>
        <dbReference type="ARBA" id="ARBA00022750"/>
    </source>
</evidence>
<dbReference type="InterPro" id="IPR012337">
    <property type="entry name" value="RNaseH-like_sf"/>
</dbReference>
<keyword evidence="5" id="KW-0479">Metal-binding</keyword>
<dbReference type="FunFam" id="1.10.340.70:FF:000001">
    <property type="entry name" value="Retrovirus-related Pol polyprotein from transposon gypsy-like Protein"/>
    <property type="match status" value="1"/>
</dbReference>
<keyword evidence="13" id="KW-0238">DNA-binding</keyword>
<dbReference type="GO" id="GO:0003887">
    <property type="term" value="F:DNA-directed DNA polymerase activity"/>
    <property type="evidence" value="ECO:0007669"/>
    <property type="project" value="UniProtKB-KW"/>
</dbReference>
<evidence type="ECO:0000256" key="13">
    <source>
        <dbReference type="ARBA" id="ARBA00023125"/>
    </source>
</evidence>
<evidence type="ECO:0000256" key="15">
    <source>
        <dbReference type="ARBA" id="ARBA00023268"/>
    </source>
</evidence>
<dbReference type="GO" id="GO:0003677">
    <property type="term" value="F:DNA binding"/>
    <property type="evidence" value="ECO:0007669"/>
    <property type="project" value="UniProtKB-KW"/>
</dbReference>
<evidence type="ECO:0000256" key="7">
    <source>
        <dbReference type="ARBA" id="ARBA00022759"/>
    </source>
</evidence>
<evidence type="ECO:0000256" key="2">
    <source>
        <dbReference type="ARBA" id="ARBA00022679"/>
    </source>
</evidence>
<dbReference type="Pfam" id="PF17919">
    <property type="entry name" value="RT_RNaseH_2"/>
    <property type="match status" value="1"/>
</dbReference>
<keyword evidence="3" id="KW-0548">Nucleotidyltransferase</keyword>
<evidence type="ECO:0000256" key="4">
    <source>
        <dbReference type="ARBA" id="ARBA00022722"/>
    </source>
</evidence>
<feature type="region of interest" description="Disordered" evidence="16">
    <location>
        <begin position="352"/>
        <end position="382"/>
    </location>
</feature>
<dbReference type="InterPro" id="IPR041588">
    <property type="entry name" value="Integrase_H2C2"/>
</dbReference>
<dbReference type="Gene3D" id="3.30.420.10">
    <property type="entry name" value="Ribonuclease H-like superfamily/Ribonuclease H"/>
    <property type="match status" value="1"/>
</dbReference>
<feature type="region of interest" description="Disordered" evidence="16">
    <location>
        <begin position="1"/>
        <end position="30"/>
    </location>
</feature>
<dbReference type="InterPro" id="IPR050951">
    <property type="entry name" value="Retrovirus_Pol_polyprotein"/>
</dbReference>
<evidence type="ECO:0000256" key="10">
    <source>
        <dbReference type="ARBA" id="ARBA00022908"/>
    </source>
</evidence>
<keyword evidence="1" id="KW-0645">Protease</keyword>
<evidence type="ECO:0000256" key="8">
    <source>
        <dbReference type="ARBA" id="ARBA00022801"/>
    </source>
</evidence>
<dbReference type="InterPro" id="IPR036397">
    <property type="entry name" value="RNaseH_sf"/>
</dbReference>
<dbReference type="InterPro" id="IPR041577">
    <property type="entry name" value="RT_RNaseH_2"/>
</dbReference>
<dbReference type="Gene3D" id="3.10.20.370">
    <property type="match status" value="1"/>
</dbReference>
<feature type="region of interest" description="Disordered" evidence="16">
    <location>
        <begin position="177"/>
        <end position="243"/>
    </location>
</feature>
<dbReference type="GO" id="GO:0006508">
    <property type="term" value="P:proteolysis"/>
    <property type="evidence" value="ECO:0007669"/>
    <property type="project" value="UniProtKB-KW"/>
</dbReference>
<evidence type="ECO:0000256" key="1">
    <source>
        <dbReference type="ARBA" id="ARBA00022670"/>
    </source>
</evidence>
<dbReference type="GO" id="GO:0003964">
    <property type="term" value="F:RNA-directed DNA polymerase activity"/>
    <property type="evidence" value="ECO:0007669"/>
    <property type="project" value="UniProtKB-KW"/>
</dbReference>
<dbReference type="CDD" id="cd09274">
    <property type="entry name" value="RNase_HI_RT_Ty3"/>
    <property type="match status" value="1"/>
</dbReference>
<dbReference type="Pfam" id="PF24626">
    <property type="entry name" value="SH3_Tf2-1"/>
    <property type="match status" value="1"/>
</dbReference>
<feature type="compositionally biased region" description="Acidic residues" evidence="16">
    <location>
        <begin position="1054"/>
        <end position="1065"/>
    </location>
</feature>
<dbReference type="InterPro" id="IPR043502">
    <property type="entry name" value="DNA/RNA_pol_sf"/>
</dbReference>
<dbReference type="SUPFAM" id="SSF53098">
    <property type="entry name" value="Ribonuclease H-like"/>
    <property type="match status" value="1"/>
</dbReference>
<dbReference type="InterPro" id="IPR043128">
    <property type="entry name" value="Rev_trsase/Diguanyl_cyclase"/>
</dbReference>
<keyword evidence="6" id="KW-0064">Aspartyl protease</keyword>
<evidence type="ECO:0000256" key="12">
    <source>
        <dbReference type="ARBA" id="ARBA00022932"/>
    </source>
</evidence>
<keyword evidence="11" id="KW-0695">RNA-directed DNA polymerase</keyword>
<dbReference type="PROSITE" id="PS50994">
    <property type="entry name" value="INTEGRASE"/>
    <property type="match status" value="1"/>
</dbReference>
<dbReference type="InterPro" id="IPR056924">
    <property type="entry name" value="SH3_Tf2-1"/>
</dbReference>
<evidence type="ECO:0000313" key="19">
    <source>
        <dbReference type="Proteomes" id="UP000429607"/>
    </source>
</evidence>
<dbReference type="PANTHER" id="PTHR37984:SF5">
    <property type="entry name" value="PROTEIN NYNRIN-LIKE"/>
    <property type="match status" value="1"/>
</dbReference>
<dbReference type="Pfam" id="PF00078">
    <property type="entry name" value="RVT_1"/>
    <property type="match status" value="1"/>
</dbReference>
<evidence type="ECO:0000256" key="9">
    <source>
        <dbReference type="ARBA" id="ARBA00022842"/>
    </source>
</evidence>
<name>A0A6A3KDQ2_9STRA</name>
<protein>
    <recommendedName>
        <fullName evidence="17">Integrase catalytic domain-containing protein</fullName>
    </recommendedName>
</protein>
<keyword evidence="2" id="KW-0808">Transferase</keyword>
<dbReference type="FunFam" id="3.10.10.10:FF:000007">
    <property type="entry name" value="Retrovirus-related Pol polyprotein from transposon 17.6-like Protein"/>
    <property type="match status" value="1"/>
</dbReference>
<feature type="region of interest" description="Disordered" evidence="16">
    <location>
        <begin position="1025"/>
        <end position="1069"/>
    </location>
</feature>
<evidence type="ECO:0000256" key="16">
    <source>
        <dbReference type="SAM" id="MobiDB-lite"/>
    </source>
</evidence>
<dbReference type="PANTHER" id="PTHR37984">
    <property type="entry name" value="PROTEIN CBG26694"/>
    <property type="match status" value="1"/>
</dbReference>
<evidence type="ECO:0000256" key="5">
    <source>
        <dbReference type="ARBA" id="ARBA00022723"/>
    </source>
</evidence>
<proteinExistence type="predicted"/>
<feature type="compositionally biased region" description="Basic and acidic residues" evidence="16">
    <location>
        <begin position="1"/>
        <end position="19"/>
    </location>
</feature>
<sequence>MWNREEEASAVRYEDEHTAMETTANWERPATVGYATTTEKSQPSERATGVLANEEVAYDLENDEIVNEEPSERASGVLTTEEVAFDLEEPYLRTEEPSERAIGALTTEEVAYDLEDDYLRMEKPSESAADELTTKFDEETTRKTTVNVCNGARCRCLEALPVEVKYVNYLPSKKAEGDASVVPLEKKTDTEESDSPATMTDVPWPLTPEFDRNRTGDAPIGVPDEPSAVTEGGATPTSSPSHTRLFTKEELEALEAKKPSSVSVELEEYDKELGERLFPLDEVELERRVVRNAAKAKEPSLEELSVPLNLPVETVRGTREASPGDLSTPEYWLDWFKKTLAASAKAKRANRDFRADFPPTKEAARAKPGPSGPSESEDANGEVASVMNKVVASVMNEVVASIVPSSRVAAITVNESRDIANIGVSRAEVERKDEDAPQALPFRLRTLVRSVVFLLILDEEAKNGARCPKCHYPEAYPPEVEPRGHFVPGPFSAERLTRARELVIERAGVLGDGVMQSVLNEISRAYLESVSLTLAKKLERGRTCWWDRPVREPLLPRRVGFDCSSLAAERSEALGSHTGCVEDPDDVLNYVCFVKDGSVKKEKRKQGLMEMKDRSETSVDPNNDAEDPVPEGKRVICSVEWYEATSVGFIDSLPAELLIDTGAIASLVDSRVLEKLGLAKAPLRPYHGSLNGVSGHPLHILDVLRGAKLYSTMDIASGYWNVPMDPDSVEKTAFTCKYGLFEWLVMPFGLCNAVPAFERLMENVLVDLKWRTCLVYLDDCVVFNSDFPTHLVRLHQVLERFRNAGFKLKMKKCRWGRDQVAFLGHIVTPTGILPNPEKVKAVMNVARPHDLHTVRAFLGLTSYFRRYIPGYAAISAPIERLKVKGAEFVWNADCEAAFLQLKRRLVEPPILVYPDFSQRFKLYVDSSRLAVGACLMETVDGRERVVAYASKLLVGSEKNWIYKTDGTSEIECWGIVWATRKFRCYLDRTEFDLYTDHKALTWVFNENNRTTNAKLARRTGCDGRIERSRGAFGPPRPVDPGSDAADDTPGTLTDAEDAELPEDAVDQTASSSVDLFGLDRERFQEEQKRTPWIQALIAFLEDGALALDAQLRVKVLLMAPHYVVKNGMLMRRVHLKARGGPARSLSVPVIPLPFIETVLHYCHSDVFAAHVGQSKTMEKVRKHAYWHGWKKGVIEYVRSCTVCGSGKGYRPWRNGRMQRMPVQELSGPFSLPVVDAIGPLVTTPRDHKYILVFADYFTRWVEAFPVKALDTLTFVRVMVDEVLCRHGVPERLLSDRGTNFISELAKSFYETLGIKKLFGAAYHPQTQGLVGRFNGTLIGMLRMFVSEAQSDWDLYLPRVLFDYRTSYHDSLGDTPFLSLYGRDPVLPLDLAFLNTKNDRKSNEVAEYRRKLYLSMRDTRRLVERQLLKAQDRNARRRSDQVAVDFNEGDAVWLYQYFRARRGEKKTKKLAFSWHGPYRVVGQLGENTYKIAIPSHPDRVVSVNVNRLKKFAGRWSRPFPNEVPAGVERQPDVDDAGPLSMDDLPTTSFVERLTLGGEETVFSGVTNPIVEVLAKRVKGRQEQYLVLTASYGTCWRPTSSLLPDYAHLIKIYEDERRTAGGWPELRLSARLVDANATVDEDELLF</sequence>
<keyword evidence="14" id="KW-0233">DNA recombination</keyword>
<keyword evidence="8" id="KW-0378">Hydrolase</keyword>
<dbReference type="EMBL" id="QXFV01001468">
    <property type="protein sequence ID" value="KAE9005169.1"/>
    <property type="molecule type" value="Genomic_DNA"/>
</dbReference>
<dbReference type="Gene3D" id="1.10.340.70">
    <property type="match status" value="1"/>
</dbReference>
<feature type="region of interest" description="Disordered" evidence="16">
    <location>
        <begin position="604"/>
        <end position="630"/>
    </location>
</feature>
<keyword evidence="9" id="KW-0460">Magnesium</keyword>
<organism evidence="18 19">
    <name type="scientific">Phytophthora rubi</name>
    <dbReference type="NCBI Taxonomy" id="129364"/>
    <lineage>
        <taxon>Eukaryota</taxon>
        <taxon>Sar</taxon>
        <taxon>Stramenopiles</taxon>
        <taxon>Oomycota</taxon>
        <taxon>Peronosporomycetes</taxon>
        <taxon>Peronosporales</taxon>
        <taxon>Peronosporaceae</taxon>
        <taxon>Phytophthora</taxon>
    </lineage>
</organism>
<evidence type="ECO:0000313" key="18">
    <source>
        <dbReference type="EMBL" id="KAE9005169.1"/>
    </source>
</evidence>
<keyword evidence="12" id="KW-0239">DNA-directed DNA polymerase</keyword>
<dbReference type="FunFam" id="3.30.70.270:FF:000045">
    <property type="entry name" value="Transposon Tf2-7 polyprotein"/>
    <property type="match status" value="1"/>
</dbReference>
<evidence type="ECO:0000256" key="3">
    <source>
        <dbReference type="ARBA" id="ARBA00022695"/>
    </source>
</evidence>
<keyword evidence="15" id="KW-0511">Multifunctional enzyme</keyword>
<dbReference type="FunFam" id="3.10.20.370:FF:000001">
    <property type="entry name" value="Retrovirus-related Pol polyprotein from transposon 17.6-like protein"/>
    <property type="match status" value="1"/>
</dbReference>
<dbReference type="Pfam" id="PF17921">
    <property type="entry name" value="Integrase_H2C2"/>
    <property type="match status" value="1"/>
</dbReference>
<dbReference type="GO" id="GO:0004190">
    <property type="term" value="F:aspartic-type endopeptidase activity"/>
    <property type="evidence" value="ECO:0007669"/>
    <property type="project" value="UniProtKB-KW"/>
</dbReference>
<dbReference type="Pfam" id="PF00665">
    <property type="entry name" value="rve"/>
    <property type="match status" value="1"/>
</dbReference>
<comment type="caution">
    <text evidence="18">The sequence shown here is derived from an EMBL/GenBank/DDBJ whole genome shotgun (WGS) entry which is preliminary data.</text>
</comment>
<feature type="domain" description="Integrase catalytic" evidence="17">
    <location>
        <begin position="1224"/>
        <end position="1383"/>
    </location>
</feature>
<evidence type="ECO:0000256" key="14">
    <source>
        <dbReference type="ARBA" id="ARBA00023172"/>
    </source>
</evidence>
<accession>A0A6A3KDQ2</accession>
<dbReference type="Gene3D" id="3.30.70.270">
    <property type="match status" value="2"/>
</dbReference>
<evidence type="ECO:0000259" key="17">
    <source>
        <dbReference type="PROSITE" id="PS50994"/>
    </source>
</evidence>
<dbReference type="Proteomes" id="UP000429607">
    <property type="component" value="Unassembled WGS sequence"/>
</dbReference>
<feature type="compositionally biased region" description="Basic and acidic residues" evidence="16">
    <location>
        <begin position="604"/>
        <end position="617"/>
    </location>
</feature>
<dbReference type="CDD" id="cd01647">
    <property type="entry name" value="RT_LTR"/>
    <property type="match status" value="1"/>
</dbReference>
<dbReference type="GO" id="GO:0004519">
    <property type="term" value="F:endonuclease activity"/>
    <property type="evidence" value="ECO:0007669"/>
    <property type="project" value="UniProtKB-KW"/>
</dbReference>
<dbReference type="Gene3D" id="3.10.10.10">
    <property type="entry name" value="HIV Type 1 Reverse Transcriptase, subunit A, domain 1"/>
    <property type="match status" value="1"/>
</dbReference>
<keyword evidence="10" id="KW-0229">DNA integration</keyword>
<dbReference type="GO" id="GO:0046872">
    <property type="term" value="F:metal ion binding"/>
    <property type="evidence" value="ECO:0007669"/>
    <property type="project" value="UniProtKB-KW"/>
</dbReference>
<evidence type="ECO:0000256" key="11">
    <source>
        <dbReference type="ARBA" id="ARBA00022918"/>
    </source>
</evidence>
<dbReference type="SUPFAM" id="SSF56672">
    <property type="entry name" value="DNA/RNA polymerases"/>
    <property type="match status" value="1"/>
</dbReference>
<gene>
    <name evidence="18" type="ORF">PR001_g17521</name>
</gene>
<keyword evidence="7" id="KW-0255">Endonuclease</keyword>
<dbReference type="FunFam" id="3.30.420.10:FF:000032">
    <property type="entry name" value="Retrovirus-related Pol polyprotein from transposon 297-like Protein"/>
    <property type="match status" value="1"/>
</dbReference>
<keyword evidence="4" id="KW-0540">Nuclease</keyword>
<reference evidence="18 19" key="1">
    <citation type="submission" date="2018-09" db="EMBL/GenBank/DDBJ databases">
        <title>Genomic investigation of the strawberry pathogen Phytophthora fragariae indicates pathogenicity is determined by transcriptional variation in three key races.</title>
        <authorList>
            <person name="Adams T.M."/>
            <person name="Armitage A.D."/>
            <person name="Sobczyk M.K."/>
            <person name="Bates H.J."/>
            <person name="Dunwell J.M."/>
            <person name="Nellist C.F."/>
            <person name="Harrison R.J."/>
        </authorList>
    </citation>
    <scope>NUCLEOTIDE SEQUENCE [LARGE SCALE GENOMIC DNA]</scope>
    <source>
        <strain evidence="18 19">SCRP249</strain>
    </source>
</reference>